<name>A0ABX1WUF9_9BACT</name>
<keyword evidence="2" id="KW-1185">Reference proteome</keyword>
<dbReference type="Proteomes" id="UP000732105">
    <property type="component" value="Unassembled WGS sequence"/>
</dbReference>
<gene>
    <name evidence="1" type="ORF">ELS83_07250</name>
</gene>
<dbReference type="RefSeq" id="WP_171594888.1">
    <property type="nucleotide sequence ID" value="NZ_RZNH01000009.1"/>
</dbReference>
<organism evidence="1 2">
    <name type="scientific">Marinifilum caeruleilacunae</name>
    <dbReference type="NCBI Taxonomy" id="2499076"/>
    <lineage>
        <taxon>Bacteria</taxon>
        <taxon>Pseudomonadati</taxon>
        <taxon>Bacteroidota</taxon>
        <taxon>Bacteroidia</taxon>
        <taxon>Marinilabiliales</taxon>
        <taxon>Marinifilaceae</taxon>
    </lineage>
</organism>
<evidence type="ECO:0000313" key="1">
    <source>
        <dbReference type="EMBL" id="NOU59611.1"/>
    </source>
</evidence>
<proteinExistence type="predicted"/>
<evidence type="ECO:0000313" key="2">
    <source>
        <dbReference type="Proteomes" id="UP000732105"/>
    </source>
</evidence>
<dbReference type="EMBL" id="RZNH01000009">
    <property type="protein sequence ID" value="NOU59611.1"/>
    <property type="molecule type" value="Genomic_DNA"/>
</dbReference>
<reference evidence="1 2" key="1">
    <citation type="submission" date="2018-12" db="EMBL/GenBank/DDBJ databases">
        <title>Marinifilum JC070 sp. nov., a marine bacterium isolated from Yongle Blue Hole in the South China Sea.</title>
        <authorList>
            <person name="Fu T."/>
        </authorList>
    </citation>
    <scope>NUCLEOTIDE SEQUENCE [LARGE SCALE GENOMIC DNA]</scope>
    <source>
        <strain evidence="1 2">JC070</strain>
    </source>
</reference>
<protein>
    <submittedName>
        <fullName evidence="1">Uncharacterized protein</fullName>
    </submittedName>
</protein>
<accession>A0ABX1WUF9</accession>
<sequence>MEIKKDEKYWQDYTEFINEVEKLTELSPVDLLSRYKELIEELIETDKEYYLEWKYELDYDLWTRQKIQKVLDNNLISENILLKDFKAQILELDTELKNIL</sequence>
<comment type="caution">
    <text evidence="1">The sequence shown here is derived from an EMBL/GenBank/DDBJ whole genome shotgun (WGS) entry which is preliminary data.</text>
</comment>